<keyword evidence="2" id="KW-0812">Transmembrane</keyword>
<dbReference type="Gene3D" id="2.20.200.10">
    <property type="entry name" value="Outer membrane efflux proteins (OEP)"/>
    <property type="match status" value="1"/>
</dbReference>
<dbReference type="PANTHER" id="PTHR30203">
    <property type="entry name" value="OUTER MEMBRANE CATION EFFLUX PROTEIN"/>
    <property type="match status" value="1"/>
</dbReference>
<dbReference type="EMBL" id="CP042912">
    <property type="protein sequence ID" value="QEG22994.1"/>
    <property type="molecule type" value="Genomic_DNA"/>
</dbReference>
<dbReference type="Pfam" id="PF02321">
    <property type="entry name" value="OEP"/>
    <property type="match status" value="2"/>
</dbReference>
<dbReference type="GO" id="GO:0015562">
    <property type="term" value="F:efflux transmembrane transporter activity"/>
    <property type="evidence" value="ECO:0007669"/>
    <property type="project" value="InterPro"/>
</dbReference>
<evidence type="ECO:0000313" key="3">
    <source>
        <dbReference type="EMBL" id="QEG22994.1"/>
    </source>
</evidence>
<sequence length="633" mass="69824">MRPRNCTSVRISKLNLNGLSAILQAALLACILLLNGCVVGPDFSQPQPQNLQLDYLAKPHNPTIPEVDLNQWWLTFGDPMLNSLLENAQAQNLTLREAWERITEARANLMLQGGQLRPNGNLESSYEYTKNSPNSRPFVGQNGDPFNLFNLGLDASWEIDLFGKIARTIEAADAQLHFEECEFEAVRQTLFADIVSNYLRIRMLQSQMSLIEESLLIQGHTETLVTERMEAGVSTELDKSQTESFKFRTLSLLASLRQQLDLEFNQLALLMGQSPNMDLKSAIGVAPLPAMPAVPDVGFPADLLRRRPDIWRQEMAVREASARIGIAESDLYPQLTLLGTVGVSSKNISGLFETNGLEFAVGPSIEWNILNFGRIEDNIEVHRARYRQAIASYQNQALAAVKEVEDAMVNHTGYHVQWLTLQRAIEADENAVELSLERYRAGKANFQRVVDAQQQLLNDQRNHFEVQSLAITQLVRLFKAAGGDWGVSRPVLAADCECDDVFSCSELPQVVSTQPATPSTVMQFGPSPAMPMQPSPLMQNASVVMQQNPMLADPRPKLNLPPTPMPSIAHSPISRALGSSTSTAMSTAAPKSGNYPLLNGASIPVATSIFQADPRPTIANRKQSTILQVSGEQ</sequence>
<name>A0A5B9P9F6_9BACT</name>
<organism evidence="3 4">
    <name type="scientific">Mariniblastus fucicola</name>
    <dbReference type="NCBI Taxonomy" id="980251"/>
    <lineage>
        <taxon>Bacteria</taxon>
        <taxon>Pseudomonadati</taxon>
        <taxon>Planctomycetota</taxon>
        <taxon>Planctomycetia</taxon>
        <taxon>Pirellulales</taxon>
        <taxon>Pirellulaceae</taxon>
        <taxon>Mariniblastus</taxon>
    </lineage>
</organism>
<dbReference type="Proteomes" id="UP000322214">
    <property type="component" value="Chromosome"/>
</dbReference>
<evidence type="ECO:0000256" key="1">
    <source>
        <dbReference type="ARBA" id="ARBA00007613"/>
    </source>
</evidence>
<dbReference type="PANTHER" id="PTHR30203:SF30">
    <property type="entry name" value="OUTER MEMBRANE PROTEIN-RELATED"/>
    <property type="match status" value="1"/>
</dbReference>
<proteinExistence type="inferred from homology"/>
<gene>
    <name evidence="3" type="primary">ttgI</name>
    <name evidence="3" type="ORF">MFFC18_28860</name>
</gene>
<evidence type="ECO:0000313" key="4">
    <source>
        <dbReference type="Proteomes" id="UP000322214"/>
    </source>
</evidence>
<dbReference type="Gene3D" id="1.20.1600.10">
    <property type="entry name" value="Outer membrane efflux proteins (OEP)"/>
    <property type="match status" value="1"/>
</dbReference>
<dbReference type="InterPro" id="IPR010131">
    <property type="entry name" value="MdtP/NodT-like"/>
</dbReference>
<dbReference type="NCBIfam" id="TIGR01845">
    <property type="entry name" value="outer_NodT"/>
    <property type="match status" value="1"/>
</dbReference>
<protein>
    <submittedName>
        <fullName evidence="3">Toluene efflux pump outer membrane protein TtgI</fullName>
    </submittedName>
</protein>
<keyword evidence="2" id="KW-0449">Lipoprotein</keyword>
<dbReference type="KEGG" id="mff:MFFC18_28860"/>
<keyword evidence="2" id="KW-0472">Membrane</keyword>
<keyword evidence="2" id="KW-1134">Transmembrane beta strand</keyword>
<keyword evidence="4" id="KW-1185">Reference proteome</keyword>
<dbReference type="PROSITE" id="PS51257">
    <property type="entry name" value="PROKAR_LIPOPROTEIN"/>
    <property type="match status" value="1"/>
</dbReference>
<keyword evidence="2" id="KW-0564">Palmitate</keyword>
<accession>A0A5B9P9F6</accession>
<dbReference type="InterPro" id="IPR003423">
    <property type="entry name" value="OMP_efflux"/>
</dbReference>
<reference evidence="3 4" key="1">
    <citation type="submission" date="2019-08" db="EMBL/GenBank/DDBJ databases">
        <title>Deep-cultivation of Planctomycetes and their phenomic and genomic characterization uncovers novel biology.</title>
        <authorList>
            <person name="Wiegand S."/>
            <person name="Jogler M."/>
            <person name="Boedeker C."/>
            <person name="Pinto D."/>
            <person name="Vollmers J."/>
            <person name="Rivas-Marin E."/>
            <person name="Kohn T."/>
            <person name="Peeters S.H."/>
            <person name="Heuer A."/>
            <person name="Rast P."/>
            <person name="Oberbeckmann S."/>
            <person name="Bunk B."/>
            <person name="Jeske O."/>
            <person name="Meyerdierks A."/>
            <person name="Storesund J.E."/>
            <person name="Kallscheuer N."/>
            <person name="Luecker S."/>
            <person name="Lage O.M."/>
            <person name="Pohl T."/>
            <person name="Merkel B.J."/>
            <person name="Hornburger P."/>
            <person name="Mueller R.-W."/>
            <person name="Bruemmer F."/>
            <person name="Labrenz M."/>
            <person name="Spormann A.M."/>
            <person name="Op den Camp H."/>
            <person name="Overmann J."/>
            <person name="Amann R."/>
            <person name="Jetten M.S.M."/>
            <person name="Mascher T."/>
            <person name="Medema M.H."/>
            <person name="Devos D.P."/>
            <person name="Kaster A.-K."/>
            <person name="Ovreas L."/>
            <person name="Rohde M."/>
            <person name="Galperin M.Y."/>
            <person name="Jogler C."/>
        </authorList>
    </citation>
    <scope>NUCLEOTIDE SEQUENCE [LARGE SCALE GENOMIC DNA]</scope>
    <source>
        <strain evidence="3 4">FC18</strain>
    </source>
</reference>
<dbReference type="STRING" id="980251.GCA_001642875_04073"/>
<evidence type="ECO:0000256" key="2">
    <source>
        <dbReference type="RuleBase" id="RU362097"/>
    </source>
</evidence>
<dbReference type="RefSeq" id="WP_075086072.1">
    <property type="nucleotide sequence ID" value="NZ_CP042912.1"/>
</dbReference>
<comment type="similarity">
    <text evidence="1 2">Belongs to the outer membrane factor (OMF) (TC 1.B.17) family.</text>
</comment>
<dbReference type="SUPFAM" id="SSF56954">
    <property type="entry name" value="Outer membrane efflux proteins (OEP)"/>
    <property type="match status" value="1"/>
</dbReference>
<dbReference type="GO" id="GO:0005886">
    <property type="term" value="C:plasma membrane"/>
    <property type="evidence" value="ECO:0007669"/>
    <property type="project" value="UniProtKB-SubCell"/>
</dbReference>
<comment type="subcellular location">
    <subcellularLocation>
        <location evidence="2">Cell membrane</location>
        <topology evidence="2">Lipid-anchor</topology>
    </subcellularLocation>
</comment>
<dbReference type="AlphaFoldDB" id="A0A5B9P9F6"/>